<sequence>MLSQNGLSSLENRKNYDTPEETFNENDSILLNDDNTEGLIIDSVGRSRCVEDLQNKSNNINKYKLLKFSANDNDDFKSDEHIRHNGHVKFHSCMDGNENDDIVPDHGLKYTEIVGSAPVGNGKWSTLKRKKLTIDIRLGEEFENEIVNNSQIGNPLVKHNLDENTHNIIPKSPLLSPRTSLLTAAFNLELQSSSSAHTKSENLSLSNTSPSESNHENILSTVSSQTKLTVINNKINNTQNNDETVLDNNQSVHNPPVLSENKNLSLIKGSNNLSSESNVKKSEHSNNLQMLFVNINTKLDSKDVSDKTEDVNQKYNSYIYDNKRKTLLSGTFGLAVKKSWNNEFIESEKILEKYKNEFPRWYVTFAEIQLVKHLMTGQNLNKENSELTNSLNEAEKLANKVYDNRDEFEATFTTFRTAIWKKDIKPNSTPAEDEAEFASLRTNYRWDCELSLADVLLFMSVLQVVSHNEIKGAYNLSRAWKIYSKVRDEIDRVKNNANKNDKSEPSSASSGRWYFGSSLIGKRGSNASTTGYFGSNKSHTRESSNGINDSVNLIEVDPDIEDCLEFSIGVFYFVVSNVPGSFLSMLKAFGFNADREKAIQMLENCYCRNGVRAPFAALFLLANYLFLTRGLADATPSLTRAGVIVKECCEKFPYSSSFLFMACQQARKTENIQGAINYITTGIKSCDNAGITSTIHRFELGVTHLIDQNFSAAKDIFELLFYGNTIVFTSEKGSIRLQESFKGSGHFKTRDNSTKKNPLSQFFEFELRPFCGLCLAGCYLLVRPKESANKEALDVLKQTQSMTNQPIENSSSMACCIGFAGFGTGTSKDKKESKNRYNQFAGRHSSKDVKKNSVSPFILFVILYFRRDIVYMPLKLKEKWANLLETIWEKIQKPTDTDTHAIYLLIRGVFEKFLNTPTTAQTTLCECLALETEIINETWVIPHCRYELGELFYKQLDNQEAAMEQFKWILKGPRPVSRSGGIIARNSNLRKSSRYPSDYHNSSAYNNPDKFKKYEFSRSLKRRCSVATEQINRGIMTTQNPPSPSSLLSTSHSRRKSGSSSSLLKEVQEQCLKRQLASTSEINGNNNCNNRNYNNYNDNNNNKGNGDASEEKEFMSGNNNFKKGHKPGSSDLTQNNIKYSNDKVTKDKRTTGFKFW</sequence>
<evidence type="ECO:0000256" key="2">
    <source>
        <dbReference type="SAM" id="MobiDB-lite"/>
    </source>
</evidence>
<dbReference type="PANTHER" id="PTHR31859:SF1">
    <property type="entry name" value="TETRATRICOPEPTIDE REPEAT PROTEIN 39C"/>
    <property type="match status" value="1"/>
</dbReference>
<feature type="region of interest" description="Disordered" evidence="2">
    <location>
        <begin position="1081"/>
        <end position="1143"/>
    </location>
</feature>
<dbReference type="EMBL" id="WTPW01002690">
    <property type="protein sequence ID" value="KAF0370445.1"/>
    <property type="molecule type" value="Genomic_DNA"/>
</dbReference>
<evidence type="ECO:0000313" key="3">
    <source>
        <dbReference type="EMBL" id="KAF0370445.1"/>
    </source>
</evidence>
<dbReference type="PANTHER" id="PTHR31859">
    <property type="entry name" value="TETRATRICOPEPTIDE REPEAT PROTEIN 39 FAMILY MEMBER"/>
    <property type="match status" value="1"/>
</dbReference>
<accession>A0A8H3X011</accession>
<comment type="caution">
    <text evidence="3">The sequence shown here is derived from an EMBL/GenBank/DDBJ whole genome shotgun (WGS) entry which is preliminary data.</text>
</comment>
<dbReference type="Proteomes" id="UP000439903">
    <property type="component" value="Unassembled WGS sequence"/>
</dbReference>
<feature type="region of interest" description="Disordered" evidence="2">
    <location>
        <begin position="193"/>
        <end position="218"/>
    </location>
</feature>
<keyword evidence="4" id="KW-1185">Reference proteome</keyword>
<dbReference type="AlphaFoldDB" id="A0A8H3X011"/>
<dbReference type="InterPro" id="IPR019412">
    <property type="entry name" value="IML2/TPR_39"/>
</dbReference>
<feature type="coiled-coil region" evidence="1">
    <location>
        <begin position="337"/>
        <end position="411"/>
    </location>
</feature>
<feature type="region of interest" description="Disordered" evidence="2">
    <location>
        <begin position="1"/>
        <end position="21"/>
    </location>
</feature>
<reference evidence="3 4" key="1">
    <citation type="journal article" date="2019" name="Environ. Microbiol.">
        <title>At the nexus of three kingdoms: the genome of the mycorrhizal fungus Gigaspora margarita provides insights into plant, endobacterial and fungal interactions.</title>
        <authorList>
            <person name="Venice F."/>
            <person name="Ghignone S."/>
            <person name="Salvioli di Fossalunga A."/>
            <person name="Amselem J."/>
            <person name="Novero M."/>
            <person name="Xianan X."/>
            <person name="Sedzielewska Toro K."/>
            <person name="Morin E."/>
            <person name="Lipzen A."/>
            <person name="Grigoriev I.V."/>
            <person name="Henrissat B."/>
            <person name="Martin F.M."/>
            <person name="Bonfante P."/>
        </authorList>
    </citation>
    <scope>NUCLEOTIDE SEQUENCE [LARGE SCALE GENOMIC DNA]</scope>
    <source>
        <strain evidence="3 4">BEG34</strain>
    </source>
</reference>
<feature type="compositionally biased region" description="Polar residues" evidence="2">
    <location>
        <begin position="1"/>
        <end position="10"/>
    </location>
</feature>
<evidence type="ECO:0000256" key="1">
    <source>
        <dbReference type="SAM" id="Coils"/>
    </source>
</evidence>
<dbReference type="OrthoDB" id="2154985at2759"/>
<dbReference type="Pfam" id="PF10300">
    <property type="entry name" value="Iml2-TPR_39"/>
    <property type="match status" value="1"/>
</dbReference>
<feature type="compositionally biased region" description="Polar residues" evidence="2">
    <location>
        <begin position="1130"/>
        <end position="1139"/>
    </location>
</feature>
<name>A0A8H3X011_GIGMA</name>
<proteinExistence type="predicted"/>
<gene>
    <name evidence="3" type="ORF">F8M41_013241</name>
</gene>
<feature type="compositionally biased region" description="Low complexity" evidence="2">
    <location>
        <begin position="1083"/>
        <end position="1106"/>
    </location>
</feature>
<organism evidence="3 4">
    <name type="scientific">Gigaspora margarita</name>
    <dbReference type="NCBI Taxonomy" id="4874"/>
    <lineage>
        <taxon>Eukaryota</taxon>
        <taxon>Fungi</taxon>
        <taxon>Fungi incertae sedis</taxon>
        <taxon>Mucoromycota</taxon>
        <taxon>Glomeromycotina</taxon>
        <taxon>Glomeromycetes</taxon>
        <taxon>Diversisporales</taxon>
        <taxon>Gigasporaceae</taxon>
        <taxon>Gigaspora</taxon>
    </lineage>
</organism>
<protein>
    <submittedName>
        <fullName evidence="3">Tetratricopeptide repeat domain 39b</fullName>
    </submittedName>
</protein>
<keyword evidence="1" id="KW-0175">Coiled coil</keyword>
<feature type="region of interest" description="Disordered" evidence="2">
    <location>
        <begin position="1032"/>
        <end position="1066"/>
    </location>
</feature>
<evidence type="ECO:0000313" key="4">
    <source>
        <dbReference type="Proteomes" id="UP000439903"/>
    </source>
</evidence>